<dbReference type="InterPro" id="IPR000639">
    <property type="entry name" value="Epox_hydrolase-like"/>
</dbReference>
<sequence>MPRSTIKVGSLSFDALVDGPPDGDLVILLHGFPESSLQWTAHVTALAEAGYRAVAVDQRGYSPGARPPTPARSPSCWCPIPRENGSGVKVK</sequence>
<dbReference type="SUPFAM" id="SSF53474">
    <property type="entry name" value="alpha/beta-Hydrolases"/>
    <property type="match status" value="1"/>
</dbReference>
<gene>
    <name evidence="2" type="ORF">GCM10022419_098610</name>
</gene>
<name>A0ABP6Z6X2_9ACTN</name>
<organism evidence="2 3">
    <name type="scientific">Nonomuraea rosea</name>
    <dbReference type="NCBI Taxonomy" id="638574"/>
    <lineage>
        <taxon>Bacteria</taxon>
        <taxon>Bacillati</taxon>
        <taxon>Actinomycetota</taxon>
        <taxon>Actinomycetes</taxon>
        <taxon>Streptosporangiales</taxon>
        <taxon>Streptosporangiaceae</taxon>
        <taxon>Nonomuraea</taxon>
    </lineage>
</organism>
<evidence type="ECO:0000313" key="2">
    <source>
        <dbReference type="EMBL" id="GAA3599205.1"/>
    </source>
</evidence>
<keyword evidence="3" id="KW-1185">Reference proteome</keyword>
<proteinExistence type="predicted"/>
<accession>A0ABP6Z6X2</accession>
<comment type="caution">
    <text evidence="2">The sequence shown here is derived from an EMBL/GenBank/DDBJ whole genome shotgun (WGS) entry which is preliminary data.</text>
</comment>
<dbReference type="InterPro" id="IPR000073">
    <property type="entry name" value="AB_hydrolase_1"/>
</dbReference>
<dbReference type="PRINTS" id="PR00412">
    <property type="entry name" value="EPOXHYDRLASE"/>
</dbReference>
<dbReference type="EMBL" id="BAABDQ010000034">
    <property type="protein sequence ID" value="GAA3599205.1"/>
    <property type="molecule type" value="Genomic_DNA"/>
</dbReference>
<dbReference type="Pfam" id="PF00561">
    <property type="entry name" value="Abhydrolase_1"/>
    <property type="match status" value="1"/>
</dbReference>
<dbReference type="Proteomes" id="UP001500630">
    <property type="component" value="Unassembled WGS sequence"/>
</dbReference>
<evidence type="ECO:0000313" key="3">
    <source>
        <dbReference type="Proteomes" id="UP001500630"/>
    </source>
</evidence>
<feature type="domain" description="AB hydrolase-1" evidence="1">
    <location>
        <begin position="25"/>
        <end position="70"/>
    </location>
</feature>
<dbReference type="InterPro" id="IPR029058">
    <property type="entry name" value="AB_hydrolase_fold"/>
</dbReference>
<reference evidence="3" key="1">
    <citation type="journal article" date="2019" name="Int. J. Syst. Evol. Microbiol.">
        <title>The Global Catalogue of Microorganisms (GCM) 10K type strain sequencing project: providing services to taxonomists for standard genome sequencing and annotation.</title>
        <authorList>
            <consortium name="The Broad Institute Genomics Platform"/>
            <consortium name="The Broad Institute Genome Sequencing Center for Infectious Disease"/>
            <person name="Wu L."/>
            <person name="Ma J."/>
        </authorList>
    </citation>
    <scope>NUCLEOTIDE SEQUENCE [LARGE SCALE GENOMIC DNA]</scope>
    <source>
        <strain evidence="3">JCM 17326</strain>
    </source>
</reference>
<evidence type="ECO:0000259" key="1">
    <source>
        <dbReference type="Pfam" id="PF00561"/>
    </source>
</evidence>
<dbReference type="Gene3D" id="3.40.50.1820">
    <property type="entry name" value="alpha/beta hydrolase"/>
    <property type="match status" value="1"/>
</dbReference>
<protein>
    <recommendedName>
        <fullName evidence="1">AB hydrolase-1 domain-containing protein</fullName>
    </recommendedName>
</protein>